<dbReference type="NCBIfam" id="TIGR02867">
    <property type="entry name" value="spore_II_P"/>
    <property type="match status" value="1"/>
</dbReference>
<dbReference type="SUPFAM" id="SSF53187">
    <property type="entry name" value="Zn-dependent exopeptidases"/>
    <property type="match status" value="1"/>
</dbReference>
<dbReference type="RefSeq" id="WP_173662390.1">
    <property type="nucleotide sequence ID" value="NZ_JAOUSE010000011.1"/>
</dbReference>
<comment type="caution">
    <text evidence="1">The sequence shown here is derived from an EMBL/GenBank/DDBJ whole genome shotgun (WGS) entry which is preliminary data.</text>
</comment>
<organism evidence="1 2">
    <name type="scientific">Pallidibacillus thermolactis</name>
    <dbReference type="NCBI Taxonomy" id="251051"/>
    <lineage>
        <taxon>Bacteria</taxon>
        <taxon>Bacillati</taxon>
        <taxon>Bacillota</taxon>
        <taxon>Bacilli</taxon>
        <taxon>Bacillales</taxon>
        <taxon>Bacillaceae</taxon>
        <taxon>Pallidibacillus</taxon>
    </lineage>
</organism>
<protein>
    <submittedName>
        <fullName evidence="1">Stage II sporulation protein P</fullName>
    </submittedName>
</protein>
<evidence type="ECO:0000313" key="1">
    <source>
        <dbReference type="EMBL" id="MCU9593971.1"/>
    </source>
</evidence>
<dbReference type="InterPro" id="IPR010897">
    <property type="entry name" value="Spore_II_P"/>
</dbReference>
<dbReference type="Proteomes" id="UP001208656">
    <property type="component" value="Unassembled WGS sequence"/>
</dbReference>
<reference evidence="1 2" key="1">
    <citation type="submission" date="2022-10" db="EMBL/GenBank/DDBJ databases">
        <title>Description of Fervidibacillus gen. nov. in the family Fervidibacillaceae fam. nov. with two species, Fervidibacillus albus sp. nov., and Fervidibacillus halotolerans sp. nov., isolated from tidal flat sediments.</title>
        <authorList>
            <person name="Kwon K.K."/>
            <person name="Yang S.-H."/>
        </authorList>
    </citation>
    <scope>NUCLEOTIDE SEQUENCE [LARGE SCALE GENOMIC DNA]</scope>
    <source>
        <strain evidence="1 2">DSM 23332</strain>
    </source>
</reference>
<dbReference type="Gene3D" id="3.40.630.40">
    <property type="entry name" value="Zn-dependent exopeptidases"/>
    <property type="match status" value="1"/>
</dbReference>
<keyword evidence="2" id="KW-1185">Reference proteome</keyword>
<accession>A0ABT2WGB7</accession>
<name>A0ABT2WGB7_9BACI</name>
<sequence length="375" mass="41824">MRIIVKVTFLAISVFAIIGTIVASQTSLFFSIILDDGYNGKVESNIFMRMVAAENHYFSQNLEADGENLLSNVIKVATNINIKDVRSLIYDEIPGLYSMTSEIIVAGEGADFTNLPIESSPPLEELLKDREVNEDSLGEIKDRSPNPPVERPEKNTVFIYHSHNRESFNPHLKDSGQTSNVQHKEVNVTMVGERLGNKLLEHGIGTVVDKTDIATILNKRGWKFGKSYEASREVVVEALAENDDYVYLLDIHRDSAPRKSTTTTINGETYARLYFVIGASHPNYKENEKFANELHQKLEEKYPGLSKGVYKKSKAGGNNGIYNQDLSPNSVVIEIGGVDNTLDELYNTADVLAEVFAEYYWQNSDALEVSGTGEK</sequence>
<dbReference type="Pfam" id="PF07454">
    <property type="entry name" value="SpoIIP"/>
    <property type="match status" value="1"/>
</dbReference>
<gene>
    <name evidence="1" type="ORF">OEV82_05830</name>
</gene>
<dbReference type="EMBL" id="JAOUSE010000011">
    <property type="protein sequence ID" value="MCU9593971.1"/>
    <property type="molecule type" value="Genomic_DNA"/>
</dbReference>
<proteinExistence type="predicted"/>
<evidence type="ECO:0000313" key="2">
    <source>
        <dbReference type="Proteomes" id="UP001208656"/>
    </source>
</evidence>